<dbReference type="GO" id="GO:0008168">
    <property type="term" value="F:methyltransferase activity"/>
    <property type="evidence" value="ECO:0007669"/>
    <property type="project" value="UniProtKB-KW"/>
</dbReference>
<dbReference type="AlphaFoldDB" id="A0A0V7ZTT0"/>
<dbReference type="EMBL" id="LMTZ01000084">
    <property type="protein sequence ID" value="KST67870.1"/>
    <property type="molecule type" value="Genomic_DNA"/>
</dbReference>
<dbReference type="NCBIfam" id="TIGR03438">
    <property type="entry name" value="egtD_ergothio"/>
    <property type="match status" value="1"/>
</dbReference>
<evidence type="ECO:0000256" key="1">
    <source>
        <dbReference type="ARBA" id="ARBA00022603"/>
    </source>
</evidence>
<dbReference type="PANTHER" id="PTHR43397:SF1">
    <property type="entry name" value="ERGOTHIONEINE BIOSYNTHESIS PROTEIN 1"/>
    <property type="match status" value="1"/>
</dbReference>
<keyword evidence="5" id="KW-1185">Reference proteome</keyword>
<dbReference type="InterPro" id="IPR017804">
    <property type="entry name" value="MeTrfase_EgtD-like"/>
</dbReference>
<evidence type="ECO:0000259" key="3">
    <source>
        <dbReference type="Pfam" id="PF10017"/>
    </source>
</evidence>
<dbReference type="GO" id="GO:0032259">
    <property type="term" value="P:methylation"/>
    <property type="evidence" value="ECO:0007669"/>
    <property type="project" value="UniProtKB-KW"/>
</dbReference>
<dbReference type="RefSeq" id="WP_027844700.1">
    <property type="nucleotide sequence ID" value="NZ_LMTZ01000084.1"/>
</dbReference>
<dbReference type="SUPFAM" id="SSF53335">
    <property type="entry name" value="S-adenosyl-L-methionine-dependent methyltransferases"/>
    <property type="match status" value="1"/>
</dbReference>
<evidence type="ECO:0000313" key="4">
    <source>
        <dbReference type="EMBL" id="KST67870.1"/>
    </source>
</evidence>
<dbReference type="Gene3D" id="3.40.50.150">
    <property type="entry name" value="Vaccinia Virus protein VP39"/>
    <property type="match status" value="1"/>
</dbReference>
<dbReference type="InterPro" id="IPR019257">
    <property type="entry name" value="MeTrfase_dom"/>
</dbReference>
<name>A0A0V7ZTT0_9CYAN</name>
<feature type="domain" description="Histidine-specific methyltransferase SAM-dependent" evidence="3">
    <location>
        <begin position="40"/>
        <end position="341"/>
    </location>
</feature>
<gene>
    <name evidence="4" type="ORF">BC008_31270</name>
</gene>
<organism evidence="4 5">
    <name type="scientific">Mastigocoleus testarum BC008</name>
    <dbReference type="NCBI Taxonomy" id="371196"/>
    <lineage>
        <taxon>Bacteria</taxon>
        <taxon>Bacillati</taxon>
        <taxon>Cyanobacteriota</taxon>
        <taxon>Cyanophyceae</taxon>
        <taxon>Nostocales</taxon>
        <taxon>Hapalosiphonaceae</taxon>
        <taxon>Mastigocoleus</taxon>
    </lineage>
</organism>
<proteinExistence type="predicted"/>
<dbReference type="OrthoDB" id="5289726at2"/>
<dbReference type="PANTHER" id="PTHR43397">
    <property type="entry name" value="ERGOTHIONEINE BIOSYNTHESIS PROTEIN 1"/>
    <property type="match status" value="1"/>
</dbReference>
<dbReference type="Pfam" id="PF10017">
    <property type="entry name" value="Methyltransf_33"/>
    <property type="match status" value="1"/>
</dbReference>
<accession>A0A0V7ZTT0</accession>
<dbReference type="InterPro" id="IPR035094">
    <property type="entry name" value="EgtD"/>
</dbReference>
<reference evidence="4 5" key="1">
    <citation type="journal article" date="2015" name="Genome Announc.">
        <title>Draft Genome of the Euendolithic (true boring) Cyanobacterium Mastigocoleus testarum strain BC008.</title>
        <authorList>
            <person name="Guida B.S."/>
            <person name="Garcia-Pichel F."/>
        </authorList>
    </citation>
    <scope>NUCLEOTIDE SEQUENCE [LARGE SCALE GENOMIC DNA]</scope>
    <source>
        <strain evidence="4 5">BC008</strain>
    </source>
</reference>
<keyword evidence="1 4" id="KW-0489">Methyltransferase</keyword>
<dbReference type="PIRSF" id="PIRSF018005">
    <property type="entry name" value="UCP018005"/>
    <property type="match status" value="1"/>
</dbReference>
<sequence length="343" mass="38664">MASFSTTSSNNISEKNLEERLRLEHLLEVKPKHSSTAGIDVIEGLTKNPKTLTPRYLYDDKGSEFFEQICELPEYYPTRTEKTILEQYSSEIAQITGACELVELGSGSSTKTRVLLDAYKNLGYPLRYLPIDVSAGILESSARQLLADYPSMQIHALAGTYELALEKLESSKLSSRLICIIGGTLGNLKPADFDLFISQITGSLQPGEYFLAGVDLRKPKHIIEAAYNDSAGVTAAFNLNVLDHLNWRFNGNFNRSQFEHWAFFNDVESRIEMHLRSLRSQTVELQALNLKVEFEAGETIRTEISRKFDLNLIQEQLKTNGLNPVKVFTDPNKWFAVILSQRS</sequence>
<keyword evidence="2 4" id="KW-0808">Transferase</keyword>
<dbReference type="InterPro" id="IPR029063">
    <property type="entry name" value="SAM-dependent_MTases_sf"/>
</dbReference>
<protein>
    <submittedName>
        <fullName evidence="4">Dimethylhistidine N-methyltransferase</fullName>
    </submittedName>
</protein>
<evidence type="ECO:0000256" key="2">
    <source>
        <dbReference type="ARBA" id="ARBA00022679"/>
    </source>
</evidence>
<dbReference type="Proteomes" id="UP000053372">
    <property type="component" value="Unassembled WGS sequence"/>
</dbReference>
<comment type="caution">
    <text evidence="4">The sequence shown here is derived from an EMBL/GenBank/DDBJ whole genome shotgun (WGS) entry which is preliminary data.</text>
</comment>
<dbReference type="InterPro" id="IPR051128">
    <property type="entry name" value="EgtD_Methyltrsf_superfamily"/>
</dbReference>
<evidence type="ECO:0000313" key="5">
    <source>
        <dbReference type="Proteomes" id="UP000053372"/>
    </source>
</evidence>